<evidence type="ECO:0000313" key="2">
    <source>
        <dbReference type="EMBL" id="RHH42847.1"/>
    </source>
</evidence>
<dbReference type="Proteomes" id="UP000284998">
    <property type="component" value="Unassembled WGS sequence"/>
</dbReference>
<feature type="signal peptide" evidence="1">
    <location>
        <begin position="1"/>
        <end position="42"/>
    </location>
</feature>
<reference evidence="2 3" key="1">
    <citation type="submission" date="2018-08" db="EMBL/GenBank/DDBJ databases">
        <title>A genome reference for cultivated species of the human gut microbiota.</title>
        <authorList>
            <person name="Zou Y."/>
            <person name="Xue W."/>
            <person name="Luo G."/>
        </authorList>
    </citation>
    <scope>NUCLEOTIDE SEQUENCE [LARGE SCALE GENOMIC DNA]</scope>
    <source>
        <strain evidence="2 3">AM17-44</strain>
    </source>
</reference>
<name>A0A414WVN2_9BACT</name>
<protein>
    <recommendedName>
        <fullName evidence="4">Clostripain</fullName>
    </recommendedName>
</protein>
<evidence type="ECO:0000256" key="1">
    <source>
        <dbReference type="SAM" id="SignalP"/>
    </source>
</evidence>
<keyword evidence="1" id="KW-0732">Signal</keyword>
<sequence length="638" mass="71213">MNSVTRVTHSINKKTMIRPMMKKICNLLFSLFTLLFSQELNGAPSSSFTLFVYMNGSNLETTHKLATSDIREILSAMKDSINNDNLTVVMLLGGTRQWHTRDCLGLSISSDSLTCVVITRQSVQKWRTFTAGSMGHSSTLSQFLRVGQSAFPAAYYGLIFWNHGSGSVGGFGYDECYPDDRSLSLREICEGLESSRLPDNKKFAFIGFDACLMATLEIATSLSPYADYLIASQELEPGGGWDYRSVIPLLASYTPSAVPDLYKKIVRSYINAYGGNEEVTLSVTRLNAVPALTASVEQFFSSQRAALVPSTFPRFSKARSQSKSFGMPAFTFSGPDMTDLLDLCNRMAEPSDSGLLCDIRTRLREAVVCSSTSGSLSHDAVCGLSLYFPCYNLSQARSLEEYYHCGFSPDYFSFVREYVRQWQAGYASVSSSTFPDKVLPDALSTDMILHTRKIYAVLLSQTPDGRWLSYGMDGDGITLTPHGQIENTSDSLRQWNRKWIHIGGKTVAAYMTFSDSRSLNYTVPVLLNGERSDLILRYDEMNPGGVVAGARRHLNDQTPDKGITPIRKNDRIVYLCPEFQSDNNSPVCYQPVDSIVAQKKKDLKVNLLSVPSGTYRYGYCLVDLYGRRHYTRFTDFRK</sequence>
<evidence type="ECO:0000313" key="3">
    <source>
        <dbReference type="Proteomes" id="UP000284998"/>
    </source>
</evidence>
<feature type="chain" id="PRO_5019028436" description="Clostripain" evidence="1">
    <location>
        <begin position="43"/>
        <end position="638"/>
    </location>
</feature>
<dbReference type="InterPro" id="IPR005077">
    <property type="entry name" value="Peptidase_C11"/>
</dbReference>
<proteinExistence type="predicted"/>
<accession>A0A414WVN2</accession>
<dbReference type="Gene3D" id="3.40.50.11970">
    <property type="match status" value="1"/>
</dbReference>
<gene>
    <name evidence="2" type="ORF">DW204_11010</name>
</gene>
<dbReference type="EMBL" id="QRJS01000028">
    <property type="protein sequence ID" value="RHH42847.1"/>
    <property type="molecule type" value="Genomic_DNA"/>
</dbReference>
<organism evidence="2 3">
    <name type="scientific">Phocaeicola plebeius</name>
    <dbReference type="NCBI Taxonomy" id="310297"/>
    <lineage>
        <taxon>Bacteria</taxon>
        <taxon>Pseudomonadati</taxon>
        <taxon>Bacteroidota</taxon>
        <taxon>Bacteroidia</taxon>
        <taxon>Bacteroidales</taxon>
        <taxon>Bacteroidaceae</taxon>
        <taxon>Phocaeicola</taxon>
    </lineage>
</organism>
<evidence type="ECO:0008006" key="4">
    <source>
        <dbReference type="Google" id="ProtNLM"/>
    </source>
</evidence>
<dbReference type="PANTHER" id="PTHR37835">
    <property type="entry name" value="ALPHA-CLOSTRIPAIN"/>
    <property type="match status" value="1"/>
</dbReference>
<comment type="caution">
    <text evidence="2">The sequence shown here is derived from an EMBL/GenBank/DDBJ whole genome shotgun (WGS) entry which is preliminary data.</text>
</comment>
<dbReference type="Pfam" id="PF03415">
    <property type="entry name" value="Peptidase_C11"/>
    <property type="match status" value="1"/>
</dbReference>
<dbReference type="AlphaFoldDB" id="A0A414WVN2"/>
<dbReference type="PANTHER" id="PTHR37835:SF1">
    <property type="entry name" value="ALPHA-CLOSTRIPAIN"/>
    <property type="match status" value="1"/>
</dbReference>